<keyword evidence="2" id="KW-1185">Reference proteome</keyword>
<feature type="non-terminal residue" evidence="1">
    <location>
        <position position="1"/>
    </location>
</feature>
<accession>A0ABV1N1H7</accession>
<evidence type="ECO:0000313" key="1">
    <source>
        <dbReference type="EMBL" id="MEQ6357659.1"/>
    </source>
</evidence>
<reference evidence="1 2" key="1">
    <citation type="submission" date="2024-06" db="EMBL/GenBank/DDBJ databases">
        <title>Lysinibacillus zambalefons sp. nov., a Novel Firmicute Isolated from the Poon Bato Zambales Hyperalkaline Spring.</title>
        <authorList>
            <person name="Aja J.A."/>
            <person name="Lazaro J.E.H."/>
            <person name="Llorin L.D."/>
            <person name="Lim K.R."/>
            <person name="Teodosio J."/>
            <person name="Dalisay D.S."/>
        </authorList>
    </citation>
    <scope>NUCLEOTIDE SEQUENCE [LARGE SCALE GENOMIC DNA]</scope>
    <source>
        <strain evidence="1 2">M3</strain>
    </source>
</reference>
<evidence type="ECO:0000313" key="2">
    <source>
        <dbReference type="Proteomes" id="UP001478862"/>
    </source>
</evidence>
<dbReference type="EMBL" id="JBEGDG010000032">
    <property type="protein sequence ID" value="MEQ6357659.1"/>
    <property type="molecule type" value="Genomic_DNA"/>
</dbReference>
<organism evidence="1 2">
    <name type="scientific">Lysinibacillus zambalensis</name>
    <dbReference type="NCBI Taxonomy" id="3160866"/>
    <lineage>
        <taxon>Bacteria</taxon>
        <taxon>Bacillati</taxon>
        <taxon>Bacillota</taxon>
        <taxon>Bacilli</taxon>
        <taxon>Bacillales</taxon>
        <taxon>Bacillaceae</taxon>
        <taxon>Lysinibacillus</taxon>
    </lineage>
</organism>
<comment type="caution">
    <text evidence="1">The sequence shown here is derived from an EMBL/GenBank/DDBJ whole genome shotgun (WGS) entry which is preliminary data.</text>
</comment>
<protein>
    <submittedName>
        <fullName evidence="1">Uncharacterized protein</fullName>
    </submittedName>
</protein>
<proteinExistence type="predicted"/>
<dbReference type="RefSeq" id="WP_349661980.1">
    <property type="nucleotide sequence ID" value="NZ_JBEGDG010000032.1"/>
</dbReference>
<sequence>NKTKTCCRYVALTLSRKRHLLARDPGASIASEAGRGTKAKSFTSCDNAFVTNILLPRRPQEALICAKAKRQQHSAQSERKSTPRFAEEPDKDICITLTIKK</sequence>
<gene>
    <name evidence="1" type="ORF">ABNX05_23930</name>
</gene>
<dbReference type="Proteomes" id="UP001478862">
    <property type="component" value="Unassembled WGS sequence"/>
</dbReference>
<name>A0ABV1N1H7_9BACI</name>